<gene>
    <name evidence="3" type="ORF">T07_13382</name>
    <name evidence="2" type="ORF">T07_2188</name>
</gene>
<dbReference type="EMBL" id="JYDL01000009">
    <property type="protein sequence ID" value="KRX25962.1"/>
    <property type="molecule type" value="Genomic_DNA"/>
</dbReference>
<dbReference type="OrthoDB" id="5932296at2759"/>
<evidence type="ECO:0000256" key="1">
    <source>
        <dbReference type="SAM" id="MobiDB-lite"/>
    </source>
</evidence>
<feature type="region of interest" description="Disordered" evidence="1">
    <location>
        <begin position="17"/>
        <end position="55"/>
    </location>
</feature>
<dbReference type="EMBL" id="JYDL01000009">
    <property type="protein sequence ID" value="KRX25967.1"/>
    <property type="molecule type" value="Genomic_DNA"/>
</dbReference>
<evidence type="ECO:0000313" key="4">
    <source>
        <dbReference type="Proteomes" id="UP000054630"/>
    </source>
</evidence>
<evidence type="ECO:0000313" key="2">
    <source>
        <dbReference type="EMBL" id="KRX25962.1"/>
    </source>
</evidence>
<evidence type="ECO:0000313" key="3">
    <source>
        <dbReference type="EMBL" id="KRX25967.1"/>
    </source>
</evidence>
<proteinExistence type="predicted"/>
<organism evidence="2 4">
    <name type="scientific">Trichinella nelsoni</name>
    <dbReference type="NCBI Taxonomy" id="6336"/>
    <lineage>
        <taxon>Eukaryota</taxon>
        <taxon>Metazoa</taxon>
        <taxon>Ecdysozoa</taxon>
        <taxon>Nematoda</taxon>
        <taxon>Enoplea</taxon>
        <taxon>Dorylaimia</taxon>
        <taxon>Trichinellida</taxon>
        <taxon>Trichinellidae</taxon>
        <taxon>Trichinella</taxon>
    </lineage>
</organism>
<keyword evidence="4" id="KW-1185">Reference proteome</keyword>
<sequence length="105" mass="12444">MLQIMFHVSEKRLGRRSVANHDHVSEKRLRRRNADENKKKQSSAWAQYKTEPEERPSADCAWRARSVRSVAVERVRALVVMRHCFVCLLDRRSADKVYYNQDCIL</sequence>
<comment type="caution">
    <text evidence="2">The sequence shown here is derived from an EMBL/GenBank/DDBJ whole genome shotgun (WGS) entry which is preliminary data.</text>
</comment>
<protein>
    <submittedName>
        <fullName evidence="2">Uncharacterized protein</fullName>
    </submittedName>
</protein>
<feature type="compositionally biased region" description="Basic and acidic residues" evidence="1">
    <location>
        <begin position="19"/>
        <end position="39"/>
    </location>
</feature>
<dbReference type="AlphaFoldDB" id="A0A0V0SHD5"/>
<dbReference type="Proteomes" id="UP000054630">
    <property type="component" value="Unassembled WGS sequence"/>
</dbReference>
<reference evidence="2 4" key="1">
    <citation type="submission" date="2015-01" db="EMBL/GenBank/DDBJ databases">
        <title>Evolution of Trichinella species and genotypes.</title>
        <authorList>
            <person name="Korhonen P.K."/>
            <person name="Edoardo P."/>
            <person name="Giuseppe L.R."/>
            <person name="Gasser R.B."/>
        </authorList>
    </citation>
    <scope>NUCLEOTIDE SEQUENCE [LARGE SCALE GENOMIC DNA]</scope>
    <source>
        <strain evidence="2">ISS37</strain>
    </source>
</reference>
<accession>A0A0V0SHD5</accession>
<name>A0A0V0SHD5_9BILA</name>